<dbReference type="EMBL" id="ACKS01000073">
    <property type="protein sequence ID" value="EFA43707.1"/>
    <property type="molecule type" value="Genomic_DNA"/>
</dbReference>
<name>D1PY34_9BACT</name>
<keyword evidence="2" id="KW-1185">Reference proteome</keyword>
<gene>
    <name evidence="1" type="ORF">HMPREF0645_1869</name>
</gene>
<protein>
    <submittedName>
        <fullName evidence="1">Uncharacterized protein</fullName>
    </submittedName>
</protein>
<dbReference type="OrthoDB" id="1077575at2"/>
<comment type="caution">
    <text evidence="1">The sequence shown here is derived from an EMBL/GenBank/DDBJ whole genome shotgun (WGS) entry which is preliminary data.</text>
</comment>
<dbReference type="HOGENOM" id="CLU_136195_0_0_10"/>
<evidence type="ECO:0000313" key="1">
    <source>
        <dbReference type="EMBL" id="EFA43707.1"/>
    </source>
</evidence>
<dbReference type="Proteomes" id="UP000003160">
    <property type="component" value="Unassembled WGS sequence"/>
</dbReference>
<organism evidence="1 2">
    <name type="scientific">Hallella bergensis DSM 17361</name>
    <dbReference type="NCBI Taxonomy" id="585502"/>
    <lineage>
        <taxon>Bacteria</taxon>
        <taxon>Pseudomonadati</taxon>
        <taxon>Bacteroidota</taxon>
        <taxon>Bacteroidia</taxon>
        <taxon>Bacteroidales</taxon>
        <taxon>Prevotellaceae</taxon>
        <taxon>Hallella</taxon>
    </lineage>
</organism>
<proteinExistence type="predicted"/>
<dbReference type="RefSeq" id="WP_007173972.1">
    <property type="nucleotide sequence ID" value="NZ_GG704781.1"/>
</dbReference>
<reference evidence="1 2" key="1">
    <citation type="submission" date="2009-10" db="EMBL/GenBank/DDBJ databases">
        <authorList>
            <person name="Qin X."/>
            <person name="Bachman B."/>
            <person name="Battles P."/>
            <person name="Bell A."/>
            <person name="Bess C."/>
            <person name="Bickham C."/>
            <person name="Chaboub L."/>
            <person name="Chen D."/>
            <person name="Coyle M."/>
            <person name="Deiros D.R."/>
            <person name="Dinh H."/>
            <person name="Forbes L."/>
            <person name="Fowler G."/>
            <person name="Francisco L."/>
            <person name="Fu Q."/>
            <person name="Gubbala S."/>
            <person name="Hale W."/>
            <person name="Han Y."/>
            <person name="Hemphill L."/>
            <person name="Highlander S.K."/>
            <person name="Hirani K."/>
            <person name="Hogues M."/>
            <person name="Jackson L."/>
            <person name="Jakkamsetti A."/>
            <person name="Javaid M."/>
            <person name="Jiang H."/>
            <person name="Korchina V."/>
            <person name="Kovar C."/>
            <person name="Lara F."/>
            <person name="Lee S."/>
            <person name="Mata R."/>
            <person name="Mathew T."/>
            <person name="Moen C."/>
            <person name="Morales K."/>
            <person name="Munidasa M."/>
            <person name="Nazareth L."/>
            <person name="Ngo R."/>
            <person name="Nguyen L."/>
            <person name="Okwuonu G."/>
            <person name="Ongeri F."/>
            <person name="Patil S."/>
            <person name="Petrosino J."/>
            <person name="Pham C."/>
            <person name="Pham P."/>
            <person name="Pu L.-L."/>
            <person name="Puazo M."/>
            <person name="Raj R."/>
            <person name="Reid J."/>
            <person name="Rouhana J."/>
            <person name="Saada N."/>
            <person name="Shang Y."/>
            <person name="Simmons D."/>
            <person name="Thornton R."/>
            <person name="Warren J."/>
            <person name="Weissenberger G."/>
            <person name="Zhang J."/>
            <person name="Zhang L."/>
            <person name="Zhou C."/>
            <person name="Zhu D."/>
            <person name="Muzny D."/>
            <person name="Worley K."/>
            <person name="Gibbs R."/>
        </authorList>
    </citation>
    <scope>NUCLEOTIDE SEQUENCE [LARGE SCALE GENOMIC DNA]</scope>
    <source>
        <strain evidence="1 2">DSM 17361</strain>
    </source>
</reference>
<sequence length="129" mass="14724">MRLYEYLQAYDFDELMPVIAEMFPGTGKFQEPLKLAYTILTDMTPVPSKKEIKYKILSSPNGNEHYVGAEDRDFDTNWAVCLGKNLSREKGVDLSDEEMVANALVNVCLIAKHPREFDSAFAELTRPDR</sequence>
<accession>D1PY34</accession>
<evidence type="ECO:0000313" key="2">
    <source>
        <dbReference type="Proteomes" id="UP000003160"/>
    </source>
</evidence>
<dbReference type="AlphaFoldDB" id="D1PY34"/>